<dbReference type="Proteomes" id="UP000284579">
    <property type="component" value="Unassembled WGS sequence"/>
</dbReference>
<name>A0A414QEH9_9FIRM</name>
<evidence type="ECO:0000313" key="3">
    <source>
        <dbReference type="EMBL" id="RHF79199.1"/>
    </source>
</evidence>
<gene>
    <name evidence="4" type="ORF">DW252_12695</name>
    <name evidence="3" type="ORF">DW656_17115</name>
</gene>
<reference evidence="5 6" key="1">
    <citation type="submission" date="2018-08" db="EMBL/GenBank/DDBJ databases">
        <title>A genome reference for cultivated species of the human gut microbiota.</title>
        <authorList>
            <person name="Zou Y."/>
            <person name="Xue W."/>
            <person name="Luo G."/>
        </authorList>
    </citation>
    <scope>NUCLEOTIDE SEQUENCE [LARGE SCALE GENOMIC DNA]</scope>
    <source>
        <strain evidence="4 6">AM22-12LB</strain>
        <strain evidence="3 5">AM23-3</strain>
    </source>
</reference>
<dbReference type="InterPro" id="IPR013783">
    <property type="entry name" value="Ig-like_fold"/>
</dbReference>
<evidence type="ECO:0000313" key="4">
    <source>
        <dbReference type="EMBL" id="RHG58956.1"/>
    </source>
</evidence>
<keyword evidence="2" id="KW-0812">Transmembrane</keyword>
<feature type="compositionally biased region" description="Polar residues" evidence="1">
    <location>
        <begin position="212"/>
        <end position="231"/>
    </location>
</feature>
<dbReference type="Proteomes" id="UP000286595">
    <property type="component" value="Unassembled WGS sequence"/>
</dbReference>
<comment type="caution">
    <text evidence="3">The sequence shown here is derived from an EMBL/GenBank/DDBJ whole genome shotgun (WGS) entry which is preliminary data.</text>
</comment>
<protein>
    <recommendedName>
        <fullName evidence="7">Prealbumin-like fold domain-containing protein</fullName>
    </recommendedName>
</protein>
<feature type="region of interest" description="Disordered" evidence="1">
    <location>
        <begin position="68"/>
        <end position="99"/>
    </location>
</feature>
<proteinExistence type="predicted"/>
<dbReference type="EMBL" id="QRIM01000016">
    <property type="protein sequence ID" value="RHG58956.1"/>
    <property type="molecule type" value="Genomic_DNA"/>
</dbReference>
<dbReference type="Gene3D" id="2.60.40.10">
    <property type="entry name" value="Immunoglobulins"/>
    <property type="match status" value="1"/>
</dbReference>
<keyword evidence="2" id="KW-1133">Transmembrane helix</keyword>
<accession>A0A414QEH9</accession>
<feature type="compositionally biased region" description="Low complexity" evidence="1">
    <location>
        <begin position="233"/>
        <end position="259"/>
    </location>
</feature>
<dbReference type="EMBL" id="QRHO01000054">
    <property type="protein sequence ID" value="RHF79199.1"/>
    <property type="molecule type" value="Genomic_DNA"/>
</dbReference>
<organism evidence="3 5">
    <name type="scientific">Coprococcus comes</name>
    <dbReference type="NCBI Taxonomy" id="410072"/>
    <lineage>
        <taxon>Bacteria</taxon>
        <taxon>Bacillati</taxon>
        <taxon>Bacillota</taxon>
        <taxon>Clostridia</taxon>
        <taxon>Lachnospirales</taxon>
        <taxon>Lachnospiraceae</taxon>
        <taxon>Coprococcus</taxon>
    </lineage>
</organism>
<sequence>MDDERQQGSWWGNLETIHPDEDHEDYIEEQNDGEKRKKLIAVVVVVGVILVLFLGGVTAFTVFSSNKGNGLDTKKEQTQTQKKETSTENAKKKKSTEKSAVSVMVTADGAAEDSKASVSVSEKGKNGKIVVKDISVAVNDEVKICTLPKGKYLLTVESAPDGYDKPAKSTSFTVKGDGKKVSAFAFLAKHVNKTAESSKSEDNAEVTPADGASQNQDASSDGQNQNNQAENFSAGTDSGASSPSSGNGQPSSASTSSQTKTMTIHHPAETIRIAICDTCGADITDDIEGHKKSTGHPWYHYDAKVVKEAWDETVTVN</sequence>
<evidence type="ECO:0008006" key="7">
    <source>
        <dbReference type="Google" id="ProtNLM"/>
    </source>
</evidence>
<feature type="transmembrane region" description="Helical" evidence="2">
    <location>
        <begin position="39"/>
        <end position="63"/>
    </location>
</feature>
<keyword evidence="2" id="KW-0472">Membrane</keyword>
<evidence type="ECO:0000313" key="6">
    <source>
        <dbReference type="Proteomes" id="UP000286595"/>
    </source>
</evidence>
<feature type="compositionally biased region" description="Basic and acidic residues" evidence="1">
    <location>
        <begin position="72"/>
        <end position="90"/>
    </location>
</feature>
<evidence type="ECO:0000256" key="1">
    <source>
        <dbReference type="SAM" id="MobiDB-lite"/>
    </source>
</evidence>
<dbReference type="RefSeq" id="WP_118199824.1">
    <property type="nucleotide sequence ID" value="NZ_QRHO01000054.1"/>
</dbReference>
<evidence type="ECO:0000313" key="5">
    <source>
        <dbReference type="Proteomes" id="UP000284579"/>
    </source>
</evidence>
<feature type="region of interest" description="Disordered" evidence="1">
    <location>
        <begin position="192"/>
        <end position="262"/>
    </location>
</feature>
<evidence type="ECO:0000256" key="2">
    <source>
        <dbReference type="SAM" id="Phobius"/>
    </source>
</evidence>
<dbReference type="AlphaFoldDB" id="A0A414QEH9"/>